<protein>
    <recommendedName>
        <fullName evidence="2">Lipid/polyisoprenoid-binding YceI-like domain-containing protein</fullName>
    </recommendedName>
</protein>
<reference evidence="3 4" key="1">
    <citation type="submission" date="2014-09" db="EMBL/GenBank/DDBJ databases">
        <authorList>
            <person name="Grob C."/>
            <person name="Taubert M."/>
            <person name="Howat A.M."/>
            <person name="Burns O.J."/>
            <person name="Dixon J.L."/>
            <person name="Chen Y."/>
            <person name="Murrell J.C."/>
        </authorList>
    </citation>
    <scope>NUCLEOTIDE SEQUENCE [LARGE SCALE GENOMIC DNA]</scope>
    <source>
        <strain evidence="3">L4</strain>
    </source>
</reference>
<dbReference type="InterPro" id="IPR036761">
    <property type="entry name" value="TTHA0802/YceI-like_sf"/>
</dbReference>
<dbReference type="InterPro" id="IPR007372">
    <property type="entry name" value="Lipid/polyisoprenoid-bd_YceI"/>
</dbReference>
<name>A0A0A0BG99_9GAMM</name>
<dbReference type="PANTHER" id="PTHR34406">
    <property type="entry name" value="PROTEIN YCEI"/>
    <property type="match status" value="1"/>
</dbReference>
<dbReference type="EMBL" id="JRQD01000003">
    <property type="protein sequence ID" value="KGM06976.1"/>
    <property type="molecule type" value="Genomic_DNA"/>
</dbReference>
<gene>
    <name evidence="3" type="ORF">LP43_1471</name>
</gene>
<feature type="chain" id="PRO_5001959527" description="Lipid/polyisoprenoid-binding YceI-like domain-containing protein" evidence="1">
    <location>
        <begin position="23"/>
        <end position="196"/>
    </location>
</feature>
<evidence type="ECO:0000259" key="2">
    <source>
        <dbReference type="SMART" id="SM00867"/>
    </source>
</evidence>
<dbReference type="PIRSF" id="PIRSF029811">
    <property type="entry name" value="UCP029811"/>
    <property type="match status" value="1"/>
</dbReference>
<dbReference type="SMART" id="SM00867">
    <property type="entry name" value="YceI"/>
    <property type="match status" value="1"/>
</dbReference>
<dbReference type="STRING" id="392484.LP43_1471"/>
<feature type="domain" description="Lipid/polyisoprenoid-binding YceI-like" evidence="2">
    <location>
        <begin position="24"/>
        <end position="193"/>
    </location>
</feature>
<dbReference type="AlphaFoldDB" id="A0A0A0BG99"/>
<dbReference type="SUPFAM" id="SSF101874">
    <property type="entry name" value="YceI-like"/>
    <property type="match status" value="1"/>
</dbReference>
<keyword evidence="1" id="KW-0732">Signal</keyword>
<sequence>MNYLRRVVSILGLLLISIAANAADWQLDNTQSKLSFISIKKQNIAEVHTFGQLSGGLNAAGEFSLNIDLSSVDTNIDIRNDRMKEFLFEIADFPAANIKAKLDADSINAMTVGQQVSDSVTGTLALHGQQQELQFDVVISKLADDKLFVVSSKPVVLTVSDYQLVEGVEKLRELAGLPSISHAVPVSFYLSLDAAN</sequence>
<dbReference type="InterPro" id="IPR027016">
    <property type="entry name" value="UCP029811"/>
</dbReference>
<dbReference type="PANTHER" id="PTHR34406:SF1">
    <property type="entry name" value="PROTEIN YCEI"/>
    <property type="match status" value="1"/>
</dbReference>
<evidence type="ECO:0000313" key="3">
    <source>
        <dbReference type="EMBL" id="KGM06976.1"/>
    </source>
</evidence>
<dbReference type="Proteomes" id="UP000029999">
    <property type="component" value="Unassembled WGS sequence"/>
</dbReference>
<comment type="caution">
    <text evidence="3">The sequence shown here is derived from an EMBL/GenBank/DDBJ whole genome shotgun (WGS) entry which is preliminary data.</text>
</comment>
<proteinExistence type="predicted"/>
<evidence type="ECO:0000256" key="1">
    <source>
        <dbReference type="SAM" id="SignalP"/>
    </source>
</evidence>
<feature type="signal peptide" evidence="1">
    <location>
        <begin position="1"/>
        <end position="22"/>
    </location>
</feature>
<dbReference type="RefSeq" id="WP_036313758.1">
    <property type="nucleotide sequence ID" value="NZ_JRQD01000003.1"/>
</dbReference>
<accession>A0A0A0BG99</accession>
<organism evidence="3 4">
    <name type="scientific">Methylophaga thiooxydans</name>
    <dbReference type="NCBI Taxonomy" id="392484"/>
    <lineage>
        <taxon>Bacteria</taxon>
        <taxon>Pseudomonadati</taxon>
        <taxon>Pseudomonadota</taxon>
        <taxon>Gammaproteobacteria</taxon>
        <taxon>Thiotrichales</taxon>
        <taxon>Piscirickettsiaceae</taxon>
        <taxon>Methylophaga</taxon>
    </lineage>
</organism>
<dbReference type="Gene3D" id="2.40.128.110">
    <property type="entry name" value="Lipid/polyisoprenoid-binding, YceI-like"/>
    <property type="match status" value="1"/>
</dbReference>
<evidence type="ECO:0000313" key="4">
    <source>
        <dbReference type="Proteomes" id="UP000029999"/>
    </source>
</evidence>
<dbReference type="Pfam" id="PF04264">
    <property type="entry name" value="YceI"/>
    <property type="match status" value="1"/>
</dbReference>